<reference evidence="3" key="1">
    <citation type="submission" date="2021-03" db="EMBL/GenBank/DDBJ databases">
        <authorList>
            <person name="Tagirdzhanova G."/>
        </authorList>
    </citation>
    <scope>NUCLEOTIDE SEQUENCE</scope>
</reference>
<feature type="region of interest" description="Disordered" evidence="1">
    <location>
        <begin position="506"/>
        <end position="529"/>
    </location>
</feature>
<feature type="region of interest" description="Disordered" evidence="1">
    <location>
        <begin position="1"/>
        <end position="91"/>
    </location>
</feature>
<proteinExistence type="predicted"/>
<keyword evidence="2" id="KW-0812">Transmembrane</keyword>
<name>A0A8H3F4V8_9LECA</name>
<feature type="compositionally biased region" description="Polar residues" evidence="1">
    <location>
        <begin position="932"/>
        <end position="945"/>
    </location>
</feature>
<feature type="compositionally biased region" description="Polar residues" evidence="1">
    <location>
        <begin position="298"/>
        <end position="307"/>
    </location>
</feature>
<feature type="compositionally biased region" description="Low complexity" evidence="1">
    <location>
        <begin position="105"/>
        <end position="120"/>
    </location>
</feature>
<feature type="compositionally biased region" description="Polar residues" evidence="1">
    <location>
        <begin position="1"/>
        <end position="14"/>
    </location>
</feature>
<evidence type="ECO:0000313" key="3">
    <source>
        <dbReference type="EMBL" id="CAF9916052.1"/>
    </source>
</evidence>
<keyword evidence="2" id="KW-0472">Membrane</keyword>
<feature type="region of interest" description="Disordered" evidence="1">
    <location>
        <begin position="105"/>
        <end position="169"/>
    </location>
</feature>
<feature type="region of interest" description="Disordered" evidence="1">
    <location>
        <begin position="190"/>
        <end position="233"/>
    </location>
</feature>
<feature type="compositionally biased region" description="Polar residues" evidence="1">
    <location>
        <begin position="970"/>
        <end position="992"/>
    </location>
</feature>
<evidence type="ECO:0000313" key="4">
    <source>
        <dbReference type="Proteomes" id="UP000664203"/>
    </source>
</evidence>
<keyword evidence="2" id="KW-1133">Transmembrane helix</keyword>
<evidence type="ECO:0000256" key="2">
    <source>
        <dbReference type="SAM" id="Phobius"/>
    </source>
</evidence>
<dbReference type="OrthoDB" id="10259622at2759"/>
<dbReference type="EMBL" id="CAJPDR010000087">
    <property type="protein sequence ID" value="CAF9916052.1"/>
    <property type="molecule type" value="Genomic_DNA"/>
</dbReference>
<accession>A0A8H3F4V8</accession>
<feature type="region of interest" description="Disordered" evidence="1">
    <location>
        <begin position="286"/>
        <end position="326"/>
    </location>
</feature>
<evidence type="ECO:0000256" key="1">
    <source>
        <dbReference type="SAM" id="MobiDB-lite"/>
    </source>
</evidence>
<feature type="compositionally biased region" description="Polar residues" evidence="1">
    <location>
        <begin position="123"/>
        <end position="133"/>
    </location>
</feature>
<feature type="compositionally biased region" description="Pro residues" evidence="1">
    <location>
        <begin position="612"/>
        <end position="627"/>
    </location>
</feature>
<feature type="region of interest" description="Disordered" evidence="1">
    <location>
        <begin position="919"/>
        <end position="945"/>
    </location>
</feature>
<comment type="caution">
    <text evidence="3">The sequence shown here is derived from an EMBL/GenBank/DDBJ whole genome shotgun (WGS) entry which is preliminary data.</text>
</comment>
<evidence type="ECO:0008006" key="5">
    <source>
        <dbReference type="Google" id="ProtNLM"/>
    </source>
</evidence>
<dbReference type="Proteomes" id="UP000664203">
    <property type="component" value="Unassembled WGS sequence"/>
</dbReference>
<feature type="compositionally biased region" description="Polar residues" evidence="1">
    <location>
        <begin position="214"/>
        <end position="226"/>
    </location>
</feature>
<organism evidence="3 4">
    <name type="scientific">Alectoria fallacina</name>
    <dbReference type="NCBI Taxonomy" id="1903189"/>
    <lineage>
        <taxon>Eukaryota</taxon>
        <taxon>Fungi</taxon>
        <taxon>Dikarya</taxon>
        <taxon>Ascomycota</taxon>
        <taxon>Pezizomycotina</taxon>
        <taxon>Lecanoromycetes</taxon>
        <taxon>OSLEUM clade</taxon>
        <taxon>Lecanoromycetidae</taxon>
        <taxon>Lecanorales</taxon>
        <taxon>Lecanorineae</taxon>
        <taxon>Parmeliaceae</taxon>
        <taxon>Alectoria</taxon>
    </lineage>
</organism>
<feature type="region of interest" description="Disordered" evidence="1">
    <location>
        <begin position="545"/>
        <end position="573"/>
    </location>
</feature>
<feature type="region of interest" description="Disordered" evidence="1">
    <location>
        <begin position="600"/>
        <end position="635"/>
    </location>
</feature>
<dbReference type="AlphaFoldDB" id="A0A8H3F4V8"/>
<gene>
    <name evidence="3" type="ORF">ALECFALPRED_010484</name>
</gene>
<feature type="region of interest" description="Disordered" evidence="1">
    <location>
        <begin position="970"/>
        <end position="1001"/>
    </location>
</feature>
<keyword evidence="4" id="KW-1185">Reference proteome</keyword>
<feature type="compositionally biased region" description="Acidic residues" evidence="1">
    <location>
        <begin position="561"/>
        <end position="573"/>
    </location>
</feature>
<feature type="region of interest" description="Disordered" evidence="1">
    <location>
        <begin position="702"/>
        <end position="722"/>
    </location>
</feature>
<sequence length="1215" mass="133340">MITNSRPHNATPQRLNLAPPLIPRMPFSSPMGEEVLSPTSPPQDRTMGPRAANGQSKNALNNGRDPTERFTNGGHAGRKQKGQDRSRLPGLNVITSFSIPLGFTQRAADGNGQQDQGLGLKRQGTQESMNKTGNLGLGHERSRRSLKPSASKGRLDDLKRAASKASTLSPSDRAVMIGISVSPEDLADHDISADASPAEPQYLGRGRYPISRRPSVTPSTVLTPAQSKAPWSDDLDELVQSSRRRARAASSVYSQAQKKGVRVINSSIVPPIPPLPPDVLRHKAELSPATGRQPPPSSSRIVSTSTIFDEEHDPDLGETPSTGESQLRILTKKASIDSIATRHRSRGWWDHIVTPFWPRSPMNFKGISPLIPTLPNACRAIETRHDRDRPTSHIVSPETAEHEVLRSGHTSWTDMSQDAACEKRALDLDEQPHKELLVLEPPRGLPATDTPMSPVRHEGFGAASEYYEGCLYDMHSPEPYFKCQNHTCLLSQVGPVVVSGQNNTSARTINEGVGPREALERQDTEPQQSLAVQQVPGNRFSAAFREAVAPESRPKPRPVSEETEIEDLDTTPDVEEAYAAPIIRALEPIPTVQSVLPDHEHEHTKEVEEFPVLPPSEPSPHQPPAYSPPRQERPPRRYVAVMPPDHQPNVFGQNVSPAPQTPGVQRQMHRDTPLIADLPRNNAESQLAGTRNMRIRYYENPETSRPKTTLADLYPPPRHVERSQKTWEIRGKDTQMPREHKSKVLAGFDNCFGREKKPMSKKKKWLLSALAIGLLFMVILIMVLAMTLTRKGGPGQVVPVQTAWLNMTGYPPIPTGISTIVQPKAVSEVSNCVVPSTMWSCDLPKEEQQSFSTGAANQPNFRVEIVFQNGTNDVTANTSSVDRRSYRGNQQKSYGHMVNSLSASSFIRDRLRQVRNALSENSYSPSPLPPNQEDQTFLGNTTDKNTVPFNGEYTPFFMSFLSPTNLPSRLLKRQSSSSTDNTTDPFPNITNSIPPPDTNPNGTAAAEVFLPYPSAQPLRLYNRGQATEHYGFYTYFSKSIFLKSTAPIDGISNNTSLVPEDEDGGAEEEAASVGCTWAQTRFLVQIWTNKGFVASTQASDTSSTISPSNSTNLMNSSANDFQAPGSFPYPVTITLDRHGGDIYSKMLYCYGIDDEEKSIPSQKKIQLEDRSFGGTLVNPALGPFGDVNVTLAEGGPGGIDGGSGGCGCQWKNFAW</sequence>
<feature type="transmembrane region" description="Helical" evidence="2">
    <location>
        <begin position="765"/>
        <end position="788"/>
    </location>
</feature>
<protein>
    <recommendedName>
        <fullName evidence="5">Glycoprotease family protein</fullName>
    </recommendedName>
</protein>